<evidence type="ECO:0000256" key="3">
    <source>
        <dbReference type="ARBA" id="ARBA00022692"/>
    </source>
</evidence>
<reference evidence="8 9" key="1">
    <citation type="submission" date="2014-06" db="EMBL/GenBank/DDBJ databases">
        <authorList>
            <person name="Ngugi D.K."/>
            <person name="Blom J."/>
            <person name="Alam I."/>
            <person name="Rashid M."/>
            <person name="Baalawi W."/>
            <person name="Zhang G."/>
            <person name="Hikmawan T."/>
            <person name="Guan Y."/>
            <person name="Antunes A."/>
            <person name="Siam R."/>
            <person name="El-Dorry H."/>
            <person name="Bajic V."/>
            <person name="Stingl U."/>
        </authorList>
    </citation>
    <scope>NUCLEOTIDE SEQUENCE [LARGE SCALE GENOMIC DNA]</scope>
    <source>
        <strain evidence="8">SCGC AAA799-P11</strain>
    </source>
</reference>
<comment type="caution">
    <text evidence="8">The sequence shown here is derived from an EMBL/GenBank/DDBJ whole genome shotgun (WGS) entry which is preliminary data.</text>
</comment>
<keyword evidence="2 8" id="KW-0808">Transferase</keyword>
<feature type="transmembrane region" description="Helical" evidence="6">
    <location>
        <begin position="20"/>
        <end position="40"/>
    </location>
</feature>
<feature type="non-terminal residue" evidence="8">
    <location>
        <position position="155"/>
    </location>
</feature>
<keyword evidence="3 6" id="KW-0812">Transmembrane</keyword>
<evidence type="ECO:0000313" key="9">
    <source>
        <dbReference type="Proteomes" id="UP000029387"/>
    </source>
</evidence>
<accession>A0A087RRT2</accession>
<dbReference type="PANTHER" id="PTHR32044:SF80">
    <property type="entry name" value="XYLOGLUCAN GLYCOSYLTRANSFERASE 2-RELATED"/>
    <property type="match status" value="1"/>
</dbReference>
<dbReference type="Gene3D" id="3.90.550.10">
    <property type="entry name" value="Spore Coat Polysaccharide Biosynthesis Protein SpsA, Chain A"/>
    <property type="match status" value="1"/>
</dbReference>
<dbReference type="SUPFAM" id="SSF53448">
    <property type="entry name" value="Nucleotide-diphospho-sugar transferases"/>
    <property type="match status" value="1"/>
</dbReference>
<dbReference type="AlphaFoldDB" id="A0A087RRT2"/>
<keyword evidence="8" id="KW-0328">Glycosyltransferase</keyword>
<evidence type="ECO:0000256" key="6">
    <source>
        <dbReference type="SAM" id="Phobius"/>
    </source>
</evidence>
<keyword evidence="5 6" id="KW-0472">Membrane</keyword>
<evidence type="ECO:0000256" key="1">
    <source>
        <dbReference type="ARBA" id="ARBA00004653"/>
    </source>
</evidence>
<dbReference type="GO" id="GO:0016760">
    <property type="term" value="F:cellulose synthase (UDP-forming) activity"/>
    <property type="evidence" value="ECO:0007669"/>
    <property type="project" value="UniProtKB-EC"/>
</dbReference>
<evidence type="ECO:0000313" key="8">
    <source>
        <dbReference type="EMBL" id="KFM16186.1"/>
    </source>
</evidence>
<feature type="domain" description="Glycosyltransferase 2-like" evidence="7">
    <location>
        <begin position="62"/>
        <end position="154"/>
    </location>
</feature>
<dbReference type="InterPro" id="IPR001173">
    <property type="entry name" value="Glyco_trans_2-like"/>
</dbReference>
<dbReference type="Proteomes" id="UP000029387">
    <property type="component" value="Unassembled WGS sequence"/>
</dbReference>
<sequence length="155" mass="17884">MILRAREMSFNPFTQLVFDLFILSAIIITAYTCNFYYLAFLSKKRKDHLLTADLGTPSITIQLPIYNEKYVAKRLVDSVCNLDYPQDKMRIMVLDDSDDDTVDLLAETVNDYKKKGFKIEHVRRGTRKGYKAGALKYAMRSTDTELVAIFDADFI</sequence>
<dbReference type="Pfam" id="PF00535">
    <property type="entry name" value="Glycos_transf_2"/>
    <property type="match status" value="1"/>
</dbReference>
<keyword evidence="9" id="KW-1185">Reference proteome</keyword>
<dbReference type="EC" id="2.4.1.12" evidence="8"/>
<organism evidence="8 9">
    <name type="scientific">Marine Group I thaumarchaeote SCGC AAA799-P11</name>
    <dbReference type="NCBI Taxonomy" id="1502295"/>
    <lineage>
        <taxon>Archaea</taxon>
        <taxon>Nitrososphaerota</taxon>
        <taxon>Marine Group I</taxon>
    </lineage>
</organism>
<evidence type="ECO:0000256" key="4">
    <source>
        <dbReference type="ARBA" id="ARBA00022989"/>
    </source>
</evidence>
<evidence type="ECO:0000259" key="7">
    <source>
        <dbReference type="Pfam" id="PF00535"/>
    </source>
</evidence>
<name>A0A087RRT2_9ARCH</name>
<dbReference type="PANTHER" id="PTHR32044">
    <property type="entry name" value="GLUCOMANNAN 4-BETA-MANNOSYLTRANSFERASE 9"/>
    <property type="match status" value="1"/>
</dbReference>
<keyword evidence="4 6" id="KW-1133">Transmembrane helix</keyword>
<gene>
    <name evidence="8" type="primary">bcsA</name>
    <name evidence="8" type="ORF">AAA799P11_01454</name>
</gene>
<dbReference type="InterPro" id="IPR029044">
    <property type="entry name" value="Nucleotide-diphossugar_trans"/>
</dbReference>
<dbReference type="EMBL" id="JOSZ01000062">
    <property type="protein sequence ID" value="KFM16186.1"/>
    <property type="molecule type" value="Genomic_DNA"/>
</dbReference>
<evidence type="ECO:0000256" key="5">
    <source>
        <dbReference type="ARBA" id="ARBA00023136"/>
    </source>
</evidence>
<proteinExistence type="predicted"/>
<protein>
    <submittedName>
        <fullName evidence="8">Cellulose synthase catalytic subunit UDP-forming protein</fullName>
        <ecNumber evidence="8">2.4.1.12</ecNumber>
    </submittedName>
</protein>
<evidence type="ECO:0000256" key="2">
    <source>
        <dbReference type="ARBA" id="ARBA00022679"/>
    </source>
</evidence>
<comment type="subcellular location">
    <subcellularLocation>
        <location evidence="1">Golgi apparatus membrane</location>
        <topology evidence="1">Multi-pass membrane protein</topology>
    </subcellularLocation>
</comment>